<protein>
    <submittedName>
        <fullName evidence="1">HK97 gp10 family phage protein</fullName>
    </submittedName>
</protein>
<dbReference type="EMBL" id="QSND01000001">
    <property type="protein sequence ID" value="KAA6453210.1"/>
    <property type="molecule type" value="Genomic_DNA"/>
</dbReference>
<dbReference type="InterPro" id="IPR010064">
    <property type="entry name" value="HK97-gp10_tail"/>
</dbReference>
<dbReference type="Pfam" id="PF04883">
    <property type="entry name" value="HK97-gp10_like"/>
    <property type="match status" value="1"/>
</dbReference>
<reference evidence="1 2" key="1">
    <citation type="submission" date="2018-08" db="EMBL/GenBank/DDBJ databases">
        <title>Bacillus phenotypic plasticity.</title>
        <authorList>
            <person name="Hurtado E."/>
        </authorList>
    </citation>
    <scope>NUCLEOTIDE SEQUENCE [LARGE SCALE GENOMIC DNA]</scope>
    <source>
        <strain evidence="1 2">427</strain>
    </source>
</reference>
<proteinExistence type="predicted"/>
<dbReference type="RefSeq" id="WP_148955922.1">
    <property type="nucleotide sequence ID" value="NZ_CM125431.1"/>
</dbReference>
<evidence type="ECO:0000313" key="2">
    <source>
        <dbReference type="Proteomes" id="UP000324326"/>
    </source>
</evidence>
<evidence type="ECO:0000313" key="1">
    <source>
        <dbReference type="EMBL" id="KAA6453210.1"/>
    </source>
</evidence>
<name>A0A5M8S0N9_9BACI</name>
<gene>
    <name evidence="1" type="ORF">DX927_03115</name>
</gene>
<dbReference type="Proteomes" id="UP000324326">
    <property type="component" value="Unassembled WGS sequence"/>
</dbReference>
<dbReference type="AlphaFoldDB" id="A0A5M8S0N9"/>
<sequence length="162" mass="18805">MKMKGLKQLSEALEKAGRGSFRKEAAEWLEQEGLDFLDLVRQEIMQAGSVDTGRLLRSFRRGADRNIWTMESGGLSLEIGTELDYASFVNDGHWTGRKEGVRWIPGRWQGGRFQYDPGSSKGMALKRQWIKGTGYWEHALYIFERLFEKRLDERLQTWLDSL</sequence>
<comment type="caution">
    <text evidence="1">The sequence shown here is derived from an EMBL/GenBank/DDBJ whole genome shotgun (WGS) entry which is preliminary data.</text>
</comment>
<organism evidence="1 2">
    <name type="scientific">Bacillus swezeyi</name>
    <dbReference type="NCBI Taxonomy" id="1925020"/>
    <lineage>
        <taxon>Bacteria</taxon>
        <taxon>Bacillati</taxon>
        <taxon>Bacillota</taxon>
        <taxon>Bacilli</taxon>
        <taxon>Bacillales</taxon>
        <taxon>Bacillaceae</taxon>
        <taxon>Bacillus</taxon>
    </lineage>
</organism>
<accession>A0A5M8S0N9</accession>
<dbReference type="STRING" id="1925020.BTA30_15785"/>